<dbReference type="InterPro" id="IPR029119">
    <property type="entry name" value="MutY_C"/>
</dbReference>
<name>A0ABV1G5R6_9FIRM</name>
<keyword evidence="7 13" id="KW-0227">DNA damage</keyword>
<dbReference type="SUPFAM" id="SSF55811">
    <property type="entry name" value="Nudix"/>
    <property type="match status" value="1"/>
</dbReference>
<dbReference type="Gene3D" id="1.10.1670.10">
    <property type="entry name" value="Helix-hairpin-Helix base-excision DNA repair enzymes (C-terminal)"/>
    <property type="match status" value="1"/>
</dbReference>
<dbReference type="InterPro" id="IPR005760">
    <property type="entry name" value="A/G_AdeGlyc_MutY"/>
</dbReference>
<dbReference type="InterPro" id="IPR015797">
    <property type="entry name" value="NUDIX_hydrolase-like_dom_sf"/>
</dbReference>
<comment type="catalytic activity">
    <reaction evidence="1 13">
        <text>Hydrolyzes free adenine bases from 7,8-dihydro-8-oxoguanine:adenine mismatched double-stranded DNA, leaving an apurinic site.</text>
        <dbReference type="EC" id="3.2.2.31"/>
    </reaction>
</comment>
<dbReference type="InterPro" id="IPR044298">
    <property type="entry name" value="MIG/MutY"/>
</dbReference>
<keyword evidence="8 15" id="KW-0378">Hydrolase</keyword>
<evidence type="ECO:0000256" key="11">
    <source>
        <dbReference type="ARBA" id="ARBA00023204"/>
    </source>
</evidence>
<dbReference type="Pfam" id="PF00730">
    <property type="entry name" value="HhH-GPD"/>
    <property type="match status" value="1"/>
</dbReference>
<dbReference type="CDD" id="cd00056">
    <property type="entry name" value="ENDO3c"/>
    <property type="match status" value="1"/>
</dbReference>
<comment type="function">
    <text evidence="13">Adenine glycosylase active on G-A mispairs.</text>
</comment>
<evidence type="ECO:0000256" key="2">
    <source>
        <dbReference type="ARBA" id="ARBA00008343"/>
    </source>
</evidence>
<protein>
    <recommendedName>
        <fullName evidence="4 13">Adenine DNA glycosylase</fullName>
        <ecNumber evidence="3 13">3.2.2.31</ecNumber>
    </recommendedName>
</protein>
<dbReference type="Gene3D" id="1.10.340.30">
    <property type="entry name" value="Hypothetical protein, domain 2"/>
    <property type="match status" value="1"/>
</dbReference>
<comment type="caution">
    <text evidence="15">The sequence shown here is derived from an EMBL/GenBank/DDBJ whole genome shotgun (WGS) entry which is preliminary data.</text>
</comment>
<evidence type="ECO:0000256" key="6">
    <source>
        <dbReference type="ARBA" id="ARBA00022723"/>
    </source>
</evidence>
<evidence type="ECO:0000313" key="16">
    <source>
        <dbReference type="Proteomes" id="UP001491552"/>
    </source>
</evidence>
<evidence type="ECO:0000259" key="14">
    <source>
        <dbReference type="SMART" id="SM00478"/>
    </source>
</evidence>
<proteinExistence type="inferred from homology"/>
<keyword evidence="9 13" id="KW-0408">Iron</keyword>
<dbReference type="Proteomes" id="UP001491552">
    <property type="component" value="Unassembled WGS sequence"/>
</dbReference>
<comment type="cofactor">
    <cofactor evidence="13">
        <name>[4Fe-4S] cluster</name>
        <dbReference type="ChEBI" id="CHEBI:49883"/>
    </cofactor>
    <text evidence="13">Binds 1 [4Fe-4S] cluster.</text>
</comment>
<dbReference type="PANTHER" id="PTHR42944:SF1">
    <property type="entry name" value="ADENINE DNA GLYCOSYLASE"/>
    <property type="match status" value="1"/>
</dbReference>
<dbReference type="InterPro" id="IPR023170">
    <property type="entry name" value="HhH_base_excis_C"/>
</dbReference>
<comment type="similarity">
    <text evidence="2 13">Belongs to the Nth/MutY family.</text>
</comment>
<dbReference type="InterPro" id="IPR003265">
    <property type="entry name" value="HhH-GPD_domain"/>
</dbReference>
<dbReference type="InterPro" id="IPR011257">
    <property type="entry name" value="DNA_glycosylase"/>
</dbReference>
<accession>A0ABV1G5R6</accession>
<dbReference type="EC" id="3.2.2.31" evidence="3 13"/>
<evidence type="ECO:0000256" key="3">
    <source>
        <dbReference type="ARBA" id="ARBA00012045"/>
    </source>
</evidence>
<gene>
    <name evidence="15" type="primary">mutY</name>
    <name evidence="15" type="ORF">WMO66_05795</name>
</gene>
<reference evidence="15 16" key="1">
    <citation type="submission" date="2024-03" db="EMBL/GenBank/DDBJ databases">
        <title>Human intestinal bacterial collection.</title>
        <authorList>
            <person name="Pauvert C."/>
            <person name="Hitch T.C.A."/>
            <person name="Clavel T."/>
        </authorList>
    </citation>
    <scope>NUCLEOTIDE SEQUENCE [LARGE SCALE GENOMIC DNA]</scope>
    <source>
        <strain evidence="15 16">CLA-AA-H192</strain>
    </source>
</reference>
<evidence type="ECO:0000256" key="5">
    <source>
        <dbReference type="ARBA" id="ARBA00022485"/>
    </source>
</evidence>
<dbReference type="GO" id="GO:0000701">
    <property type="term" value="F:purine-specific mismatch base pair DNA N-glycosylase activity"/>
    <property type="evidence" value="ECO:0007669"/>
    <property type="project" value="UniProtKB-EC"/>
</dbReference>
<evidence type="ECO:0000256" key="13">
    <source>
        <dbReference type="RuleBase" id="RU365096"/>
    </source>
</evidence>
<evidence type="ECO:0000256" key="10">
    <source>
        <dbReference type="ARBA" id="ARBA00023014"/>
    </source>
</evidence>
<keyword evidence="12 13" id="KW-0326">Glycosidase</keyword>
<keyword evidence="5" id="KW-0004">4Fe-4S</keyword>
<evidence type="ECO:0000256" key="9">
    <source>
        <dbReference type="ARBA" id="ARBA00023004"/>
    </source>
</evidence>
<evidence type="ECO:0000256" key="7">
    <source>
        <dbReference type="ARBA" id="ARBA00022763"/>
    </source>
</evidence>
<dbReference type="SMART" id="SM00478">
    <property type="entry name" value="ENDO3c"/>
    <property type="match status" value="1"/>
</dbReference>
<dbReference type="PANTHER" id="PTHR42944">
    <property type="entry name" value="ADENINE DNA GLYCOSYLASE"/>
    <property type="match status" value="1"/>
</dbReference>
<evidence type="ECO:0000256" key="8">
    <source>
        <dbReference type="ARBA" id="ARBA00022801"/>
    </source>
</evidence>
<dbReference type="Pfam" id="PF14815">
    <property type="entry name" value="NUDIX_4"/>
    <property type="match status" value="1"/>
</dbReference>
<dbReference type="SUPFAM" id="SSF48150">
    <property type="entry name" value="DNA-glycosylase"/>
    <property type="match status" value="1"/>
</dbReference>
<dbReference type="EMBL" id="JBBMFF010000185">
    <property type="protein sequence ID" value="MEQ2510762.1"/>
    <property type="molecule type" value="Genomic_DNA"/>
</dbReference>
<keyword evidence="6" id="KW-0479">Metal-binding</keyword>
<evidence type="ECO:0000256" key="1">
    <source>
        <dbReference type="ARBA" id="ARBA00000843"/>
    </source>
</evidence>
<dbReference type="Gene3D" id="3.90.79.10">
    <property type="entry name" value="Nucleoside Triphosphate Pyrophosphohydrolase"/>
    <property type="match status" value="1"/>
</dbReference>
<dbReference type="RefSeq" id="WP_349135444.1">
    <property type="nucleotide sequence ID" value="NZ_JBBMFF010000185.1"/>
</dbReference>
<keyword evidence="16" id="KW-1185">Reference proteome</keyword>
<organism evidence="15 16">
    <name type="scientific">Faecousia intestinalis</name>
    <dbReference type="NCBI Taxonomy" id="3133167"/>
    <lineage>
        <taxon>Bacteria</taxon>
        <taxon>Bacillati</taxon>
        <taxon>Bacillota</taxon>
        <taxon>Clostridia</taxon>
        <taxon>Eubacteriales</taxon>
        <taxon>Oscillospiraceae</taxon>
        <taxon>Faecousia</taxon>
    </lineage>
</organism>
<sequence length="344" mass="38623">MLEQLPVLLLPWFAEHRRDLPWRRDREPYHVWLSEIMLQQTRVEAVRGYYLRFLERLPDIAALASAPEDVLLKLWEGLGYYSRVRNLQKAAQCVMEQHGGEFPRELSAIRALPGIGDYTAGAIASICFEAPTAAVDGNVLRVILRLTVCADSPADVRVRRRIGESLSAIYPAGHCGDFTQALMELGATVCLPNGAPQCEVCPLRSLCEAHAQGTELQFPTKPPKKPRRIEQRTVFVLQCGDRLAVCKRPSRGLLAGLWQLPDVPGKLETAEALRQAEQWGVHPTGIVKTAERTHIFTHVQWDLRGVWLTCAAEAPQFTWADENALQHEIGLPTAYRQFLDLHAE</sequence>
<dbReference type="CDD" id="cd03431">
    <property type="entry name" value="NUDIX_DNA_Glycosylase_C-MutY"/>
    <property type="match status" value="1"/>
</dbReference>
<evidence type="ECO:0000313" key="15">
    <source>
        <dbReference type="EMBL" id="MEQ2510762.1"/>
    </source>
</evidence>
<evidence type="ECO:0000256" key="12">
    <source>
        <dbReference type="ARBA" id="ARBA00023295"/>
    </source>
</evidence>
<keyword evidence="11" id="KW-0234">DNA repair</keyword>
<dbReference type="NCBIfam" id="TIGR01084">
    <property type="entry name" value="mutY"/>
    <property type="match status" value="1"/>
</dbReference>
<feature type="domain" description="HhH-GPD" evidence="14">
    <location>
        <begin position="37"/>
        <end position="188"/>
    </location>
</feature>
<keyword evidence="10" id="KW-0411">Iron-sulfur</keyword>
<evidence type="ECO:0000256" key="4">
    <source>
        <dbReference type="ARBA" id="ARBA00022023"/>
    </source>
</evidence>